<dbReference type="PROSITE" id="PS00018">
    <property type="entry name" value="EF_HAND_1"/>
    <property type="match status" value="1"/>
</dbReference>
<sequence>MPTWFTKTLSALTAGICMLSAVSLPSVIPSAQVYAADFTEKDTVDGFYYELWNQNYEGEFDYENTENNGFTVSWRNIVDSFALKGESFERNTVYASQIKEYNITYDEDVDYMDGSGFSGVYGWMEDTNAYYEFYIVDSWGSWRPATGDVLGSFESNGITYDIYMNIRSQMGCFTETPVTYSYYSIARENLAEKTDGTCNIKNTINVVDHFKEWNKTGFDLGFMYDVGFSVQAYRSTGTAKVNSLEITKEITQQNNYGPDFAYTRHEPLTTDEEGRKVFIDFETENEKAGAPFTGTKASYDTDHSFSGEHSMLISGNDKAVRAFEYRIDPYDFSSKELVADLKLYHNSGRNVRFKFQIADLNSKTGFTRDLYSRTIPSGLWIDMEDLKFLLSNDRFANEVIRVIPEDPVDFCVDDFSLADSIDVNDKLTKKKNAVRGDLNRDGSVDIYDVVTLRRLLLMTEEHNVSFYQDVNGDCKLNIGDLAALTRFVIGKTKQIPEPEKEYLYFNDDFTETAGSTVFNVHSIEDTLGEEKTAVCSDGSFIAQWSDKTYYVISSLQRFEDLDKLNLKYSGTVKTDSCAVVGNESSAKICILAEFKNDSDTLTVLITDGADEADRLRWLDSPDDMKLIEIGGNEYYIDKNDELPDVIEPNRYIWIYPKENSIKTDELCTFDGEIDFTEILKYFGEEDFKPYSVKCSFVAHDTKGFAEFNEMICTDNSKAE</sequence>
<dbReference type="SUPFAM" id="SSF63446">
    <property type="entry name" value="Type I dockerin domain"/>
    <property type="match status" value="1"/>
</dbReference>
<dbReference type="InterPro" id="IPR001137">
    <property type="entry name" value="Glyco_hydro_11"/>
</dbReference>
<keyword evidence="10" id="KW-0732">Signal</keyword>
<feature type="domain" description="GH11" evidence="11">
    <location>
        <begin position="35"/>
        <end position="244"/>
    </location>
</feature>
<dbReference type="GO" id="GO:0045493">
    <property type="term" value="P:xylan catabolic process"/>
    <property type="evidence" value="ECO:0007669"/>
    <property type="project" value="UniProtKB-UniPathway"/>
</dbReference>
<organism evidence="13 14">
    <name type="scientific">Ruminococcus flavefaciens</name>
    <dbReference type="NCBI Taxonomy" id="1265"/>
    <lineage>
        <taxon>Bacteria</taxon>
        <taxon>Bacillati</taxon>
        <taxon>Bacillota</taxon>
        <taxon>Clostridia</taxon>
        <taxon>Eubacteriales</taxon>
        <taxon>Oscillospiraceae</taxon>
        <taxon>Ruminococcus</taxon>
    </lineage>
</organism>
<evidence type="ECO:0000256" key="10">
    <source>
        <dbReference type="SAM" id="SignalP"/>
    </source>
</evidence>
<dbReference type="EC" id="3.2.1.8" evidence="3"/>
<evidence type="ECO:0000256" key="3">
    <source>
        <dbReference type="ARBA" id="ARBA00012590"/>
    </source>
</evidence>
<keyword evidence="8" id="KW-0624">Polysaccharide degradation</keyword>
<evidence type="ECO:0000256" key="9">
    <source>
        <dbReference type="PROSITE-ProRule" id="PRU01097"/>
    </source>
</evidence>
<dbReference type="InterPro" id="IPR018247">
    <property type="entry name" value="EF_Hand_1_Ca_BS"/>
</dbReference>
<dbReference type="UniPathway" id="UPA00114"/>
<evidence type="ECO:0000313" key="14">
    <source>
        <dbReference type="Proteomes" id="UP000183461"/>
    </source>
</evidence>
<keyword evidence="4" id="KW-0858">Xylan degradation</keyword>
<feature type="domain" description="Dockerin" evidence="12">
    <location>
        <begin position="431"/>
        <end position="497"/>
    </location>
</feature>
<dbReference type="GO" id="GO:0031176">
    <property type="term" value="F:endo-1,4-beta-xylanase activity"/>
    <property type="evidence" value="ECO:0007669"/>
    <property type="project" value="UniProtKB-EC"/>
</dbReference>
<proteinExistence type="inferred from homology"/>
<dbReference type="AlphaFoldDB" id="A0A1K1MPD0"/>
<dbReference type="Proteomes" id="UP000183461">
    <property type="component" value="Unassembled WGS sequence"/>
</dbReference>
<accession>A0A1K1MPD0</accession>
<dbReference type="InterPro" id="IPR016134">
    <property type="entry name" value="Dockerin_dom"/>
</dbReference>
<dbReference type="Gene3D" id="2.60.120.260">
    <property type="entry name" value="Galactose-binding domain-like"/>
    <property type="match status" value="1"/>
</dbReference>
<dbReference type="InterPro" id="IPR013320">
    <property type="entry name" value="ConA-like_dom_sf"/>
</dbReference>
<dbReference type="RefSeq" id="WP_072299658.1">
    <property type="nucleotide sequence ID" value="NZ_FPIP01000002.1"/>
</dbReference>
<dbReference type="PROSITE" id="PS51766">
    <property type="entry name" value="DOCKERIN"/>
    <property type="match status" value="1"/>
</dbReference>
<reference evidence="13 14" key="1">
    <citation type="submission" date="2016-11" db="EMBL/GenBank/DDBJ databases">
        <authorList>
            <person name="Jaros S."/>
            <person name="Januszkiewicz K."/>
            <person name="Wedrychowicz H."/>
        </authorList>
    </citation>
    <scope>NUCLEOTIDE SEQUENCE [LARGE SCALE GENOMIC DNA]</scope>
    <source>
        <strain evidence="13 14">YL228</strain>
    </source>
</reference>
<dbReference type="EMBL" id="FPIP01000002">
    <property type="protein sequence ID" value="SFW23806.1"/>
    <property type="molecule type" value="Genomic_DNA"/>
</dbReference>
<dbReference type="InterPro" id="IPR033123">
    <property type="entry name" value="GH11_dom"/>
</dbReference>
<dbReference type="InterPro" id="IPR036439">
    <property type="entry name" value="Dockerin_dom_sf"/>
</dbReference>
<dbReference type="CDD" id="cd14256">
    <property type="entry name" value="Dockerin_I"/>
    <property type="match status" value="1"/>
</dbReference>
<protein>
    <recommendedName>
        <fullName evidence="3">endo-1,4-beta-xylanase</fullName>
        <ecNumber evidence="3">3.2.1.8</ecNumber>
    </recommendedName>
</protein>
<comment type="caution">
    <text evidence="9">Lacks conserved residue(s) required for the propagation of feature annotation.</text>
</comment>
<dbReference type="PROSITE" id="PS51761">
    <property type="entry name" value="GH11_3"/>
    <property type="match status" value="1"/>
</dbReference>
<evidence type="ECO:0000256" key="2">
    <source>
        <dbReference type="ARBA" id="ARBA00004851"/>
    </source>
</evidence>
<comment type="pathway">
    <text evidence="2">Glycan degradation; xylan degradation.</text>
</comment>
<keyword evidence="6" id="KW-0119">Carbohydrate metabolism</keyword>
<evidence type="ECO:0000256" key="5">
    <source>
        <dbReference type="ARBA" id="ARBA00022801"/>
    </source>
</evidence>
<evidence type="ECO:0000256" key="6">
    <source>
        <dbReference type="ARBA" id="ARBA00023277"/>
    </source>
</evidence>
<dbReference type="Gene3D" id="2.60.120.180">
    <property type="match status" value="2"/>
</dbReference>
<feature type="signal peptide" evidence="10">
    <location>
        <begin position="1"/>
        <end position="35"/>
    </location>
</feature>
<evidence type="ECO:0000256" key="1">
    <source>
        <dbReference type="ARBA" id="ARBA00000681"/>
    </source>
</evidence>
<name>A0A1K1MPD0_RUMFL</name>
<evidence type="ECO:0000256" key="8">
    <source>
        <dbReference type="ARBA" id="ARBA00023326"/>
    </source>
</evidence>
<evidence type="ECO:0000259" key="12">
    <source>
        <dbReference type="PROSITE" id="PS51766"/>
    </source>
</evidence>
<dbReference type="Pfam" id="PF00404">
    <property type="entry name" value="Dockerin_1"/>
    <property type="match status" value="1"/>
</dbReference>
<evidence type="ECO:0000256" key="4">
    <source>
        <dbReference type="ARBA" id="ARBA00022651"/>
    </source>
</evidence>
<gene>
    <name evidence="13" type="ORF">SAMN02910280_1304</name>
</gene>
<dbReference type="Pfam" id="PF00457">
    <property type="entry name" value="Glyco_hydro_11"/>
    <property type="match status" value="1"/>
</dbReference>
<dbReference type="SUPFAM" id="SSF49899">
    <property type="entry name" value="Concanavalin A-like lectins/glucanases"/>
    <property type="match status" value="1"/>
</dbReference>
<dbReference type="InterPro" id="IPR013319">
    <property type="entry name" value="GH11/12"/>
</dbReference>
<dbReference type="PANTHER" id="PTHR46828">
    <property type="entry name" value="ENDO-1,4-BETA-XYLANASE A-RELATED"/>
    <property type="match status" value="1"/>
</dbReference>
<evidence type="ECO:0000313" key="13">
    <source>
        <dbReference type="EMBL" id="SFW23806.1"/>
    </source>
</evidence>
<keyword evidence="5 13" id="KW-0378">Hydrolase</keyword>
<feature type="chain" id="PRO_5012498656" description="endo-1,4-beta-xylanase" evidence="10">
    <location>
        <begin position="36"/>
        <end position="719"/>
    </location>
</feature>
<dbReference type="Gene3D" id="1.10.1330.10">
    <property type="entry name" value="Dockerin domain"/>
    <property type="match status" value="1"/>
</dbReference>
<comment type="similarity">
    <text evidence="9">Belongs to the glycosyl hydrolase 11 (cellulase G) family.</text>
</comment>
<comment type="catalytic activity">
    <reaction evidence="1">
        <text>Endohydrolysis of (1-&gt;4)-beta-D-xylosidic linkages in xylans.</text>
        <dbReference type="EC" id="3.2.1.8"/>
    </reaction>
</comment>
<evidence type="ECO:0000256" key="7">
    <source>
        <dbReference type="ARBA" id="ARBA00023295"/>
    </source>
</evidence>
<dbReference type="PANTHER" id="PTHR46828:SF2">
    <property type="entry name" value="ENDO-1,4-BETA-XYLANASE A-RELATED"/>
    <property type="match status" value="1"/>
</dbReference>
<evidence type="ECO:0000259" key="11">
    <source>
        <dbReference type="PROSITE" id="PS51761"/>
    </source>
</evidence>
<keyword evidence="7" id="KW-0326">Glycosidase</keyword>
<dbReference type="InterPro" id="IPR002105">
    <property type="entry name" value="Dockerin_1_rpt"/>
</dbReference>